<dbReference type="AlphaFoldDB" id="A0A9D1LHP6"/>
<accession>A0A9D1LHP6</accession>
<dbReference type="Proteomes" id="UP000824074">
    <property type="component" value="Unassembled WGS sequence"/>
</dbReference>
<dbReference type="GO" id="GO:0016747">
    <property type="term" value="F:acyltransferase activity, transferring groups other than amino-acyl groups"/>
    <property type="evidence" value="ECO:0007669"/>
    <property type="project" value="InterPro"/>
</dbReference>
<evidence type="ECO:0000313" key="3">
    <source>
        <dbReference type="Proteomes" id="UP000824074"/>
    </source>
</evidence>
<evidence type="ECO:0000313" key="2">
    <source>
        <dbReference type="EMBL" id="HIU39970.1"/>
    </source>
</evidence>
<dbReference type="InterPro" id="IPR000182">
    <property type="entry name" value="GNAT_dom"/>
</dbReference>
<evidence type="ECO:0000259" key="1">
    <source>
        <dbReference type="PROSITE" id="PS51186"/>
    </source>
</evidence>
<dbReference type="PROSITE" id="PS51186">
    <property type="entry name" value="GNAT"/>
    <property type="match status" value="1"/>
</dbReference>
<comment type="caution">
    <text evidence="2">The sequence shown here is derived from an EMBL/GenBank/DDBJ whole genome shotgun (WGS) entry which is preliminary data.</text>
</comment>
<reference evidence="2" key="2">
    <citation type="journal article" date="2021" name="PeerJ">
        <title>Extensive microbial diversity within the chicken gut microbiome revealed by metagenomics and culture.</title>
        <authorList>
            <person name="Gilroy R."/>
            <person name="Ravi A."/>
            <person name="Getino M."/>
            <person name="Pursley I."/>
            <person name="Horton D.L."/>
            <person name="Alikhan N.F."/>
            <person name="Baker D."/>
            <person name="Gharbi K."/>
            <person name="Hall N."/>
            <person name="Watson M."/>
            <person name="Adriaenssens E.M."/>
            <person name="Foster-Nyarko E."/>
            <person name="Jarju S."/>
            <person name="Secka A."/>
            <person name="Antonio M."/>
            <person name="Oren A."/>
            <person name="Chaudhuri R.R."/>
            <person name="La Ragione R."/>
            <person name="Hildebrand F."/>
            <person name="Pallen M.J."/>
        </authorList>
    </citation>
    <scope>NUCLEOTIDE SEQUENCE</scope>
    <source>
        <strain evidence="2">CHK193-30670</strain>
    </source>
</reference>
<proteinExistence type="predicted"/>
<dbReference type="Pfam" id="PF00583">
    <property type="entry name" value="Acetyltransf_1"/>
    <property type="match status" value="1"/>
</dbReference>
<name>A0A9D1LHP6_9FIRM</name>
<gene>
    <name evidence="2" type="ORF">IAB68_01530</name>
</gene>
<dbReference type="InterPro" id="IPR016181">
    <property type="entry name" value="Acyl_CoA_acyltransferase"/>
</dbReference>
<sequence>MLIFKLKRMAELLYNEWDLGKRLSGAKGKTCAYIYLFEILSETEKLVLKKENNKIVGFAGYSKWNSKKRIITKKFYGLMAKILINSPLVKNKQAIYDYNNEYDNIPSDLNNYFDGELSILIVDKNYRGKGYGKALLNKIFSLAKTDNMKNMQILTDESCNFKFYDAMGCKKIRETSVSKKVSEKGEEKYIYEKVLEEGEENEV</sequence>
<dbReference type="SUPFAM" id="SSF55729">
    <property type="entry name" value="Acyl-CoA N-acyltransferases (Nat)"/>
    <property type="match status" value="1"/>
</dbReference>
<feature type="domain" description="N-acetyltransferase" evidence="1">
    <location>
        <begin position="1"/>
        <end position="196"/>
    </location>
</feature>
<dbReference type="CDD" id="cd04301">
    <property type="entry name" value="NAT_SF"/>
    <property type="match status" value="1"/>
</dbReference>
<dbReference type="Gene3D" id="3.40.630.30">
    <property type="match status" value="1"/>
</dbReference>
<dbReference type="EMBL" id="DVMT01000015">
    <property type="protein sequence ID" value="HIU39970.1"/>
    <property type="molecule type" value="Genomic_DNA"/>
</dbReference>
<reference evidence="2" key="1">
    <citation type="submission" date="2020-10" db="EMBL/GenBank/DDBJ databases">
        <authorList>
            <person name="Gilroy R."/>
        </authorList>
    </citation>
    <scope>NUCLEOTIDE SEQUENCE</scope>
    <source>
        <strain evidence="2">CHK193-30670</strain>
    </source>
</reference>
<protein>
    <submittedName>
        <fullName evidence="2">GNAT family N-acetyltransferase</fullName>
    </submittedName>
</protein>
<organism evidence="2 3">
    <name type="scientific">Candidatus Aphodocola excrementigallinarum</name>
    <dbReference type="NCBI Taxonomy" id="2840670"/>
    <lineage>
        <taxon>Bacteria</taxon>
        <taxon>Bacillati</taxon>
        <taxon>Bacillota</taxon>
        <taxon>Bacilli</taxon>
        <taxon>Candidatus Aphodocola</taxon>
    </lineage>
</organism>